<gene>
    <name evidence="5" type="primary">kdhA_1</name>
    <name evidence="5" type="ORF">SDC9_66392</name>
</gene>
<evidence type="ECO:0000256" key="1">
    <source>
        <dbReference type="ARBA" id="ARBA00022630"/>
    </source>
</evidence>
<dbReference type="Gene3D" id="3.30.43.10">
    <property type="entry name" value="Uridine Diphospho-n-acetylenolpyruvylglucosamine Reductase, domain 2"/>
    <property type="match status" value="1"/>
</dbReference>
<evidence type="ECO:0000256" key="2">
    <source>
        <dbReference type="ARBA" id="ARBA00022827"/>
    </source>
</evidence>
<dbReference type="InterPro" id="IPR036318">
    <property type="entry name" value="FAD-bd_PCMH-like_sf"/>
</dbReference>
<dbReference type="InterPro" id="IPR016169">
    <property type="entry name" value="FAD-bd_PCMH_sub2"/>
</dbReference>
<dbReference type="GO" id="GO:0034909">
    <property type="term" value="F:6-hydroxypseudooxynicotine dehydrogenase activity"/>
    <property type="evidence" value="ECO:0007669"/>
    <property type="project" value="UniProtKB-EC"/>
</dbReference>
<keyword evidence="2" id="KW-0274">FAD</keyword>
<dbReference type="InterPro" id="IPR016166">
    <property type="entry name" value="FAD-bd_PCMH"/>
</dbReference>
<reference evidence="5" key="1">
    <citation type="submission" date="2019-08" db="EMBL/GenBank/DDBJ databases">
        <authorList>
            <person name="Kucharzyk K."/>
            <person name="Murdoch R.W."/>
            <person name="Higgins S."/>
            <person name="Loffler F."/>
        </authorList>
    </citation>
    <scope>NUCLEOTIDE SEQUENCE</scope>
</reference>
<dbReference type="PANTHER" id="PTHR42659:SF2">
    <property type="entry name" value="XANTHINE DEHYDROGENASE SUBUNIT C-RELATED"/>
    <property type="match status" value="1"/>
</dbReference>
<proteinExistence type="predicted"/>
<dbReference type="InterPro" id="IPR002346">
    <property type="entry name" value="Mopterin_DH_FAD-bd"/>
</dbReference>
<dbReference type="Pfam" id="PF00941">
    <property type="entry name" value="FAD_binding_5"/>
    <property type="match status" value="1"/>
</dbReference>
<dbReference type="EC" id="1.5.99.14" evidence="5"/>
<dbReference type="SUPFAM" id="SSF55447">
    <property type="entry name" value="CO dehydrogenase flavoprotein C-terminal domain-like"/>
    <property type="match status" value="1"/>
</dbReference>
<feature type="domain" description="FAD-binding PCMH-type" evidence="4">
    <location>
        <begin position="1"/>
        <end position="174"/>
    </location>
</feature>
<dbReference type="InterPro" id="IPR036683">
    <property type="entry name" value="CO_DH_flav_C_dom_sf"/>
</dbReference>
<dbReference type="AlphaFoldDB" id="A0A644XUX0"/>
<dbReference type="PANTHER" id="PTHR42659">
    <property type="entry name" value="XANTHINE DEHYDROGENASE SUBUNIT C-RELATED"/>
    <property type="match status" value="1"/>
</dbReference>
<dbReference type="GO" id="GO:0071949">
    <property type="term" value="F:FAD binding"/>
    <property type="evidence" value="ECO:0007669"/>
    <property type="project" value="InterPro"/>
</dbReference>
<evidence type="ECO:0000313" key="5">
    <source>
        <dbReference type="EMBL" id="MPM19965.1"/>
    </source>
</evidence>
<evidence type="ECO:0000259" key="4">
    <source>
        <dbReference type="PROSITE" id="PS51387"/>
    </source>
</evidence>
<dbReference type="SMART" id="SM01092">
    <property type="entry name" value="CO_deh_flav_C"/>
    <property type="match status" value="1"/>
</dbReference>
<keyword evidence="1" id="KW-0285">Flavoprotein</keyword>
<sequence>MIPFDFVYCRPDTPAEAYEAFLQLQSEGKNPAYYAGGSEIITMCRAGSIRPGAVIDIKRIPECMSLSADAEGLHIGCACTLSQIKDSKLFPLLTLACGRIADHTNQCRITLGGNLCGTILYRETSLPLLLSDSAVTIFGGGGLRTLPLQSVFRGRLRLGAGEFAVRLHVPAWALQARHFHVKRTANEKIDYPLVSMSALVREQELRAAFSGVCAFPFRSGQIEAVLNNRALSCADRAEQAALLLPAPALQDVEGSGEYRTFVFKNMVQALLEEVEHGQV</sequence>
<evidence type="ECO:0000256" key="3">
    <source>
        <dbReference type="ARBA" id="ARBA00023002"/>
    </source>
</evidence>
<dbReference type="Gene3D" id="3.30.465.10">
    <property type="match status" value="1"/>
</dbReference>
<dbReference type="InterPro" id="IPR005107">
    <property type="entry name" value="CO_DH_flav_C"/>
</dbReference>
<protein>
    <submittedName>
        <fullName evidence="5">6-hydroxypseudooxynicotine dehydrogenase complex subunit alpha</fullName>
        <ecNumber evidence="5">1.5.99.14</ecNumber>
    </submittedName>
</protein>
<dbReference type="PROSITE" id="PS51387">
    <property type="entry name" value="FAD_PCMH"/>
    <property type="match status" value="1"/>
</dbReference>
<dbReference type="InterPro" id="IPR051312">
    <property type="entry name" value="Diverse_Substr_Oxidored"/>
</dbReference>
<keyword evidence="3 5" id="KW-0560">Oxidoreductase</keyword>
<comment type="caution">
    <text evidence="5">The sequence shown here is derived from an EMBL/GenBank/DDBJ whole genome shotgun (WGS) entry which is preliminary data.</text>
</comment>
<organism evidence="5">
    <name type="scientific">bioreactor metagenome</name>
    <dbReference type="NCBI Taxonomy" id="1076179"/>
    <lineage>
        <taxon>unclassified sequences</taxon>
        <taxon>metagenomes</taxon>
        <taxon>ecological metagenomes</taxon>
    </lineage>
</organism>
<dbReference type="EMBL" id="VSSQ01003281">
    <property type="protein sequence ID" value="MPM19965.1"/>
    <property type="molecule type" value="Genomic_DNA"/>
</dbReference>
<accession>A0A644XUX0</accession>
<dbReference type="SUPFAM" id="SSF56176">
    <property type="entry name" value="FAD-binding/transporter-associated domain-like"/>
    <property type="match status" value="1"/>
</dbReference>
<dbReference type="Gene3D" id="3.30.390.50">
    <property type="entry name" value="CO dehydrogenase flavoprotein, C-terminal domain"/>
    <property type="match status" value="1"/>
</dbReference>
<name>A0A644XUX0_9ZZZZ</name>
<dbReference type="InterPro" id="IPR016167">
    <property type="entry name" value="FAD-bd_PCMH_sub1"/>
</dbReference>